<dbReference type="Proteomes" id="UP001479290">
    <property type="component" value="Unassembled WGS sequence"/>
</dbReference>
<gene>
    <name evidence="2" type="ORF">ABG768_002312</name>
</gene>
<dbReference type="AlphaFoldDB" id="A0AAW2A2Y3"/>
<accession>A0AAW2A2Y3</accession>
<dbReference type="EMBL" id="JAWDJR010000010">
    <property type="protein sequence ID" value="KAK9967956.1"/>
    <property type="molecule type" value="Genomic_DNA"/>
</dbReference>
<organism evidence="2 3">
    <name type="scientific">Culter alburnus</name>
    <name type="common">Topmouth culter</name>
    <dbReference type="NCBI Taxonomy" id="194366"/>
    <lineage>
        <taxon>Eukaryota</taxon>
        <taxon>Metazoa</taxon>
        <taxon>Chordata</taxon>
        <taxon>Craniata</taxon>
        <taxon>Vertebrata</taxon>
        <taxon>Euteleostomi</taxon>
        <taxon>Actinopterygii</taxon>
        <taxon>Neopterygii</taxon>
        <taxon>Teleostei</taxon>
        <taxon>Ostariophysi</taxon>
        <taxon>Cypriniformes</taxon>
        <taxon>Xenocyprididae</taxon>
        <taxon>Xenocypridinae</taxon>
        <taxon>Culter</taxon>
    </lineage>
</organism>
<comment type="caution">
    <text evidence="2">The sequence shown here is derived from an EMBL/GenBank/DDBJ whole genome shotgun (WGS) entry which is preliminary data.</text>
</comment>
<evidence type="ECO:0000313" key="3">
    <source>
        <dbReference type="Proteomes" id="UP001479290"/>
    </source>
</evidence>
<feature type="non-terminal residue" evidence="2">
    <location>
        <position position="71"/>
    </location>
</feature>
<reference evidence="2 3" key="1">
    <citation type="submission" date="2024-05" db="EMBL/GenBank/DDBJ databases">
        <title>A high-quality chromosomal-level genome assembly of Topmouth culter (Culter alburnus).</title>
        <authorList>
            <person name="Zhao H."/>
        </authorList>
    </citation>
    <scope>NUCLEOTIDE SEQUENCE [LARGE SCALE GENOMIC DNA]</scope>
    <source>
        <strain evidence="2">CATC2023</strain>
        <tissue evidence="2">Muscle</tissue>
    </source>
</reference>
<sequence>MMGIIRKLMVLGPHGMAAISRSRWSRHSSVGPVAVHRMGKSRQNGADTGMEGAVASSQHQETGELKAIPQE</sequence>
<protein>
    <submittedName>
        <fullName evidence="2">Uncharacterized protein</fullName>
    </submittedName>
</protein>
<evidence type="ECO:0000313" key="2">
    <source>
        <dbReference type="EMBL" id="KAK9967956.1"/>
    </source>
</evidence>
<proteinExistence type="predicted"/>
<keyword evidence="3" id="KW-1185">Reference proteome</keyword>
<feature type="region of interest" description="Disordered" evidence="1">
    <location>
        <begin position="20"/>
        <end position="71"/>
    </location>
</feature>
<evidence type="ECO:0000256" key="1">
    <source>
        <dbReference type="SAM" id="MobiDB-lite"/>
    </source>
</evidence>
<name>A0AAW2A2Y3_CULAL</name>